<protein>
    <submittedName>
        <fullName evidence="2">Uncharacterized protein</fullName>
    </submittedName>
</protein>
<dbReference type="PANTHER" id="PTHR47697:SF1">
    <property type="entry name" value="OS03G0340700 PROTEIN"/>
    <property type="match status" value="1"/>
</dbReference>
<proteinExistence type="predicted"/>
<reference evidence="2" key="2">
    <citation type="journal article" date="2024" name="Plant">
        <title>Genomic evolution and insights into agronomic trait innovations of Sesamum species.</title>
        <authorList>
            <person name="Miao H."/>
            <person name="Wang L."/>
            <person name="Qu L."/>
            <person name="Liu H."/>
            <person name="Sun Y."/>
            <person name="Le M."/>
            <person name="Wang Q."/>
            <person name="Wei S."/>
            <person name="Zheng Y."/>
            <person name="Lin W."/>
            <person name="Duan Y."/>
            <person name="Cao H."/>
            <person name="Xiong S."/>
            <person name="Wang X."/>
            <person name="Wei L."/>
            <person name="Li C."/>
            <person name="Ma Q."/>
            <person name="Ju M."/>
            <person name="Zhao R."/>
            <person name="Li G."/>
            <person name="Mu C."/>
            <person name="Tian Q."/>
            <person name="Mei H."/>
            <person name="Zhang T."/>
            <person name="Gao T."/>
            <person name="Zhang H."/>
        </authorList>
    </citation>
    <scope>NUCLEOTIDE SEQUENCE</scope>
    <source>
        <strain evidence="2">G02</strain>
    </source>
</reference>
<dbReference type="PANTHER" id="PTHR47697">
    <property type="entry name" value="OS03G0340700 PROTEIN"/>
    <property type="match status" value="1"/>
</dbReference>
<dbReference type="Gene3D" id="1.25.40.10">
    <property type="entry name" value="Tetratricopeptide repeat domain"/>
    <property type="match status" value="1"/>
</dbReference>
<name>A0AAW2IMF3_SESRA</name>
<comment type="caution">
    <text evidence="2">The sequence shown here is derived from an EMBL/GenBank/DDBJ whole genome shotgun (WGS) entry which is preliminary data.</text>
</comment>
<dbReference type="AlphaFoldDB" id="A0AAW2IMF3"/>
<accession>A0AAW2IMF3</accession>
<reference evidence="2" key="1">
    <citation type="submission" date="2020-06" db="EMBL/GenBank/DDBJ databases">
        <authorList>
            <person name="Li T."/>
            <person name="Hu X."/>
            <person name="Zhang T."/>
            <person name="Song X."/>
            <person name="Zhang H."/>
            <person name="Dai N."/>
            <person name="Sheng W."/>
            <person name="Hou X."/>
            <person name="Wei L."/>
        </authorList>
    </citation>
    <scope>NUCLEOTIDE SEQUENCE</scope>
    <source>
        <strain evidence="2">G02</strain>
        <tissue evidence="2">Leaf</tissue>
    </source>
</reference>
<dbReference type="InterPro" id="IPR011990">
    <property type="entry name" value="TPR-like_helical_dom_sf"/>
</dbReference>
<feature type="compositionally biased region" description="Gly residues" evidence="1">
    <location>
        <begin position="1"/>
        <end position="11"/>
    </location>
</feature>
<dbReference type="SUPFAM" id="SSF48452">
    <property type="entry name" value="TPR-like"/>
    <property type="match status" value="1"/>
</dbReference>
<evidence type="ECO:0000313" key="2">
    <source>
        <dbReference type="EMBL" id="KAL0283497.1"/>
    </source>
</evidence>
<evidence type="ECO:0000256" key="1">
    <source>
        <dbReference type="SAM" id="MobiDB-lite"/>
    </source>
</evidence>
<organism evidence="2">
    <name type="scientific">Sesamum radiatum</name>
    <name type="common">Black benniseed</name>
    <dbReference type="NCBI Taxonomy" id="300843"/>
    <lineage>
        <taxon>Eukaryota</taxon>
        <taxon>Viridiplantae</taxon>
        <taxon>Streptophyta</taxon>
        <taxon>Embryophyta</taxon>
        <taxon>Tracheophyta</taxon>
        <taxon>Spermatophyta</taxon>
        <taxon>Magnoliopsida</taxon>
        <taxon>eudicotyledons</taxon>
        <taxon>Gunneridae</taxon>
        <taxon>Pentapetalae</taxon>
        <taxon>asterids</taxon>
        <taxon>lamiids</taxon>
        <taxon>Lamiales</taxon>
        <taxon>Pedaliaceae</taxon>
        <taxon>Sesamum</taxon>
    </lineage>
</organism>
<gene>
    <name evidence="2" type="ORF">Sradi_7226700</name>
</gene>
<dbReference type="EMBL" id="JACGWJ010001274">
    <property type="protein sequence ID" value="KAL0283497.1"/>
    <property type="molecule type" value="Genomic_DNA"/>
</dbReference>
<sequence length="84" mass="8856">MNSEYGGGNDTGGTTELEGLPPPPAGVSAPAAKNKGVDYYKQGQFADAIKWLSWAVIILEKTGDSDGMLEVLTCRASCYKEVGE</sequence>
<feature type="region of interest" description="Disordered" evidence="1">
    <location>
        <begin position="1"/>
        <end position="32"/>
    </location>
</feature>